<evidence type="ECO:0000313" key="1">
    <source>
        <dbReference type="EMBL" id="RPD96050.1"/>
    </source>
</evidence>
<dbReference type="AlphaFoldDB" id="A0A3N4NV53"/>
<proteinExistence type="predicted"/>
<accession>A0A3N4NV53</accession>
<name>A0A3N4NV53_9GAMM</name>
<keyword evidence="2" id="KW-1185">Reference proteome</keyword>
<dbReference type="EMBL" id="RMVG01000019">
    <property type="protein sequence ID" value="RPD96050.1"/>
    <property type="molecule type" value="Genomic_DNA"/>
</dbReference>
<gene>
    <name evidence="1" type="ORF">BBB56_19335</name>
</gene>
<organism evidence="1 2">
    <name type="scientific">Candidatus Pantoea deserta</name>
    <dbReference type="NCBI Taxonomy" id="1869313"/>
    <lineage>
        <taxon>Bacteria</taxon>
        <taxon>Pseudomonadati</taxon>
        <taxon>Pseudomonadota</taxon>
        <taxon>Gammaproteobacteria</taxon>
        <taxon>Enterobacterales</taxon>
        <taxon>Erwiniaceae</taxon>
        <taxon>Pantoea</taxon>
    </lineage>
</organism>
<protein>
    <submittedName>
        <fullName evidence="1">Uncharacterized protein</fullName>
    </submittedName>
</protein>
<sequence>MRRGGGNMRCGGGNVQRERGFCPIAKNARIHADRPRHPGSDALLFGQNPLPRMSIFMAVLKHRTDFHKGGRTGSRVKRPGHGQNAGSVFEQRIALARLRTSLMDGAHKARPRLQGWIYAGFTELPILPTE</sequence>
<evidence type="ECO:0000313" key="2">
    <source>
        <dbReference type="Proteomes" id="UP000281332"/>
    </source>
</evidence>
<comment type="caution">
    <text evidence="1">The sequence shown here is derived from an EMBL/GenBank/DDBJ whole genome shotgun (WGS) entry which is preliminary data.</text>
</comment>
<reference evidence="1 2" key="1">
    <citation type="submission" date="2018-11" db="EMBL/GenBank/DDBJ databases">
        <title>Whole genome sequencing of Pantoea sp. RIT388.</title>
        <authorList>
            <person name="Gan H.M."/>
            <person name="Hudson A.O."/>
        </authorList>
    </citation>
    <scope>NUCLEOTIDE SEQUENCE [LARGE SCALE GENOMIC DNA]</scope>
    <source>
        <strain evidence="1 2">RIT388</strain>
    </source>
</reference>
<dbReference type="Proteomes" id="UP000281332">
    <property type="component" value="Unassembled WGS sequence"/>
</dbReference>